<dbReference type="EMBL" id="HACA01021066">
    <property type="protein sequence ID" value="CDW38427.1"/>
    <property type="molecule type" value="Transcribed_RNA"/>
</dbReference>
<proteinExistence type="predicted"/>
<name>A0A0K2UKK5_LEPSM</name>
<sequence length="36" mass="4223">MSQLTKVLHTVLVKQLEEINPLSDYKFVYTRLDGWG</sequence>
<evidence type="ECO:0000313" key="1">
    <source>
        <dbReference type="EMBL" id="CDW38427.1"/>
    </source>
</evidence>
<organism evidence="1">
    <name type="scientific">Lepeophtheirus salmonis</name>
    <name type="common">Salmon louse</name>
    <name type="synonym">Caligus salmonis</name>
    <dbReference type="NCBI Taxonomy" id="72036"/>
    <lineage>
        <taxon>Eukaryota</taxon>
        <taxon>Metazoa</taxon>
        <taxon>Ecdysozoa</taxon>
        <taxon>Arthropoda</taxon>
        <taxon>Crustacea</taxon>
        <taxon>Multicrustacea</taxon>
        <taxon>Hexanauplia</taxon>
        <taxon>Copepoda</taxon>
        <taxon>Siphonostomatoida</taxon>
        <taxon>Caligidae</taxon>
        <taxon>Lepeophtheirus</taxon>
    </lineage>
</organism>
<accession>A0A0K2UKK5</accession>
<reference evidence="1" key="1">
    <citation type="submission" date="2014-05" db="EMBL/GenBank/DDBJ databases">
        <authorList>
            <person name="Chronopoulou M."/>
        </authorList>
    </citation>
    <scope>NUCLEOTIDE SEQUENCE</scope>
    <source>
        <tissue evidence="1">Whole organism</tissue>
    </source>
</reference>
<dbReference type="AlphaFoldDB" id="A0A0K2UKK5"/>
<protein>
    <submittedName>
        <fullName evidence="1">Uncharacterized protein</fullName>
    </submittedName>
</protein>